<name>A0AAD7J406_9AGAR</name>
<evidence type="ECO:0008006" key="3">
    <source>
        <dbReference type="Google" id="ProtNLM"/>
    </source>
</evidence>
<evidence type="ECO:0000313" key="2">
    <source>
        <dbReference type="Proteomes" id="UP001215598"/>
    </source>
</evidence>
<dbReference type="Proteomes" id="UP001215598">
    <property type="component" value="Unassembled WGS sequence"/>
</dbReference>
<gene>
    <name evidence="1" type="ORF">B0H16DRAFT_1886027</name>
</gene>
<dbReference type="Gene3D" id="1.20.1280.50">
    <property type="match status" value="1"/>
</dbReference>
<comment type="caution">
    <text evidence="1">The sequence shown here is derived from an EMBL/GenBank/DDBJ whole genome shotgun (WGS) entry which is preliminary data.</text>
</comment>
<dbReference type="AlphaFoldDB" id="A0AAD7J406"/>
<sequence length="314" mass="35511">MGTLLPGSLAMDNAPRPPAPIQTLPPEIMAEIFVNFLPPYPQFPPLAGLLSPLLLCQQWRAIALSTPTLWSAIRLADESEEEAVHQFEVMTTWLARSGRSPLSLGLSGGRHARFRPDLLQAIWPHRRDAMRHITLLLNGFYRRATTKWPRSIFEHAPLLISVVLGASFMVDYMQLPWGNITHLDARCFYEHECTDVLRAATNLVYCKLNIIQDKTSMVAESVPVHLHLRDLILCKDHNVWQWGPLDNLTLPALRTLQIPQPNTQLNSHRAFLLRSQCTLEELRITGATSTEGVFREVLPPAGTIKIEPRGTWFI</sequence>
<keyword evidence="2" id="KW-1185">Reference proteome</keyword>
<evidence type="ECO:0000313" key="1">
    <source>
        <dbReference type="EMBL" id="KAJ7756273.1"/>
    </source>
</evidence>
<dbReference type="EMBL" id="JARKIB010000047">
    <property type="protein sequence ID" value="KAJ7756273.1"/>
    <property type="molecule type" value="Genomic_DNA"/>
</dbReference>
<proteinExistence type="predicted"/>
<protein>
    <recommendedName>
        <fullName evidence="3">F-box domain-containing protein</fullName>
    </recommendedName>
</protein>
<accession>A0AAD7J406</accession>
<reference evidence="1" key="1">
    <citation type="submission" date="2023-03" db="EMBL/GenBank/DDBJ databases">
        <title>Massive genome expansion in bonnet fungi (Mycena s.s.) driven by repeated elements and novel gene families across ecological guilds.</title>
        <authorList>
            <consortium name="Lawrence Berkeley National Laboratory"/>
            <person name="Harder C.B."/>
            <person name="Miyauchi S."/>
            <person name="Viragh M."/>
            <person name="Kuo A."/>
            <person name="Thoen E."/>
            <person name="Andreopoulos B."/>
            <person name="Lu D."/>
            <person name="Skrede I."/>
            <person name="Drula E."/>
            <person name="Henrissat B."/>
            <person name="Morin E."/>
            <person name="Kohler A."/>
            <person name="Barry K."/>
            <person name="LaButti K."/>
            <person name="Morin E."/>
            <person name="Salamov A."/>
            <person name="Lipzen A."/>
            <person name="Mereny Z."/>
            <person name="Hegedus B."/>
            <person name="Baldrian P."/>
            <person name="Stursova M."/>
            <person name="Weitz H."/>
            <person name="Taylor A."/>
            <person name="Grigoriev I.V."/>
            <person name="Nagy L.G."/>
            <person name="Martin F."/>
            <person name="Kauserud H."/>
        </authorList>
    </citation>
    <scope>NUCLEOTIDE SEQUENCE</scope>
    <source>
        <strain evidence="1">CBHHK182m</strain>
    </source>
</reference>
<organism evidence="1 2">
    <name type="scientific">Mycena metata</name>
    <dbReference type="NCBI Taxonomy" id="1033252"/>
    <lineage>
        <taxon>Eukaryota</taxon>
        <taxon>Fungi</taxon>
        <taxon>Dikarya</taxon>
        <taxon>Basidiomycota</taxon>
        <taxon>Agaricomycotina</taxon>
        <taxon>Agaricomycetes</taxon>
        <taxon>Agaricomycetidae</taxon>
        <taxon>Agaricales</taxon>
        <taxon>Marasmiineae</taxon>
        <taxon>Mycenaceae</taxon>
        <taxon>Mycena</taxon>
    </lineage>
</organism>